<accession>D5RIW2</accession>
<dbReference type="EMBL" id="ADVL01000170">
    <property type="protein sequence ID" value="EFH12753.1"/>
    <property type="molecule type" value="Genomic_DNA"/>
</dbReference>
<feature type="region of interest" description="Disordered" evidence="1">
    <location>
        <begin position="70"/>
        <end position="95"/>
    </location>
</feature>
<proteinExistence type="predicted"/>
<name>D5RIW2_9PROT</name>
<protein>
    <submittedName>
        <fullName evidence="2">Uncharacterized protein</fullName>
    </submittedName>
</protein>
<feature type="non-terminal residue" evidence="2">
    <location>
        <position position="1"/>
    </location>
</feature>
<dbReference type="Proteomes" id="UP000005324">
    <property type="component" value="Unassembled WGS sequence"/>
</dbReference>
<dbReference type="HOGENOM" id="CLU_2364707_0_0_5"/>
<evidence type="ECO:0000313" key="2">
    <source>
        <dbReference type="EMBL" id="EFH12753.1"/>
    </source>
</evidence>
<comment type="caution">
    <text evidence="2">The sequence shown here is derived from an EMBL/GenBank/DDBJ whole genome shotgun (WGS) entry which is preliminary data.</text>
</comment>
<gene>
    <name evidence="2" type="ORF">HMPREF0731_1022</name>
</gene>
<keyword evidence="3" id="KW-1185">Reference proteome</keyword>
<dbReference type="AlphaFoldDB" id="D5RIW2"/>
<evidence type="ECO:0000313" key="3">
    <source>
        <dbReference type="Proteomes" id="UP000005324"/>
    </source>
</evidence>
<sequence length="95" mass="9087">AGAEQAAGGGAVAGRVAAGAQADARQGQEGKGGFAHGGVLGFGVSDVPQTRLAMQGCLCVTDCRLSRGPGDCKPRRPSLAGLNPAFDPGAGGAPG</sequence>
<organism evidence="2 3">
    <name type="scientific">Pseudoroseomonas cervicalis ATCC 49957</name>
    <dbReference type="NCBI Taxonomy" id="525371"/>
    <lineage>
        <taxon>Bacteria</taxon>
        <taxon>Pseudomonadati</taxon>
        <taxon>Pseudomonadota</taxon>
        <taxon>Alphaproteobacteria</taxon>
        <taxon>Acetobacterales</taxon>
        <taxon>Roseomonadaceae</taxon>
        <taxon>Roseomonas</taxon>
    </lineage>
</organism>
<evidence type="ECO:0000256" key="1">
    <source>
        <dbReference type="SAM" id="MobiDB-lite"/>
    </source>
</evidence>
<reference evidence="2 3" key="1">
    <citation type="submission" date="2010-04" db="EMBL/GenBank/DDBJ databases">
        <authorList>
            <person name="Qin X."/>
            <person name="Bachman B."/>
            <person name="Battles P."/>
            <person name="Bell A."/>
            <person name="Bess C."/>
            <person name="Bickham C."/>
            <person name="Chaboub L."/>
            <person name="Chen D."/>
            <person name="Coyle M."/>
            <person name="Deiros D.R."/>
            <person name="Dinh H."/>
            <person name="Forbes L."/>
            <person name="Fowler G."/>
            <person name="Francisco L."/>
            <person name="Fu Q."/>
            <person name="Gubbala S."/>
            <person name="Hale W."/>
            <person name="Han Y."/>
            <person name="Hemphill L."/>
            <person name="Highlander S.K."/>
            <person name="Hirani K."/>
            <person name="Hogues M."/>
            <person name="Jackson L."/>
            <person name="Jakkamsetti A."/>
            <person name="Javaid M."/>
            <person name="Jiang H."/>
            <person name="Korchina V."/>
            <person name="Kovar C."/>
            <person name="Lara F."/>
            <person name="Lee S."/>
            <person name="Mata R."/>
            <person name="Mathew T."/>
            <person name="Moen C."/>
            <person name="Morales K."/>
            <person name="Munidasa M."/>
            <person name="Nazareth L."/>
            <person name="Ngo R."/>
            <person name="Nguyen L."/>
            <person name="Okwuonu G."/>
            <person name="Ongeri F."/>
            <person name="Patil S."/>
            <person name="Petrosino J."/>
            <person name="Pham C."/>
            <person name="Pham P."/>
            <person name="Pu L.-L."/>
            <person name="Puazo M."/>
            <person name="Raj R."/>
            <person name="Reid J."/>
            <person name="Rouhana J."/>
            <person name="Saada N."/>
            <person name="Shang Y."/>
            <person name="Simmons D."/>
            <person name="Thornton R."/>
            <person name="Warren J."/>
            <person name="Weissenberger G."/>
            <person name="Zhang J."/>
            <person name="Zhang L."/>
            <person name="Zhou C."/>
            <person name="Zhu D."/>
            <person name="Muzny D."/>
            <person name="Worley K."/>
            <person name="Gibbs R."/>
        </authorList>
    </citation>
    <scope>NUCLEOTIDE SEQUENCE [LARGE SCALE GENOMIC DNA]</scope>
    <source>
        <strain evidence="2 3">ATCC 49957</strain>
    </source>
</reference>